<gene>
    <name evidence="4" type="ORF">G6O67_000679</name>
</gene>
<feature type="transmembrane region" description="Helical" evidence="2">
    <location>
        <begin position="129"/>
        <end position="151"/>
    </location>
</feature>
<sequence>MSKRSRMDNLPVLPVLPPVPVGSDEQGESHKPAQKPGPATGSQQLGSPDAGGIHYHAHGHHHVPRHRFLSPEEKSVIAKGIGGVRDAEDHGPVHPTSWWWPPSGMPRGLYRDIVKCKARVKYTFHTVSFIRWALMVSQLLIGATVTSLGSMSLTSGISITTLGALNTVIAGLLALLHNSGLPDRYRYDMAQFEELEDHIKEILDSGIAPAEQTAGQILAEFFDVFREVKATVTANMPVNYNSRRALQAGRMQTHAPPPHAPLPLRTSMVPPPKT</sequence>
<dbReference type="OrthoDB" id="5398270at2759"/>
<feature type="region of interest" description="Disordered" evidence="1">
    <location>
        <begin position="250"/>
        <end position="274"/>
    </location>
</feature>
<evidence type="ECO:0000256" key="1">
    <source>
        <dbReference type="SAM" id="MobiDB-lite"/>
    </source>
</evidence>
<accession>A0A8H4PZN4</accession>
<keyword evidence="2" id="KW-0472">Membrane</keyword>
<keyword evidence="2" id="KW-0812">Transmembrane</keyword>
<name>A0A8H4PZN4_9HYPO</name>
<dbReference type="PANTHER" id="PTHR38793">
    <property type="entry name" value="SLATT_FUNGAL DOMAIN-CONTAINING PROTEIN-RELATED"/>
    <property type="match status" value="1"/>
</dbReference>
<feature type="domain" description="SMODS and SLOG-associating 2TM effector" evidence="3">
    <location>
        <begin position="113"/>
        <end position="231"/>
    </location>
</feature>
<reference evidence="4 5" key="1">
    <citation type="journal article" date="2020" name="Genome Biol. Evol.">
        <title>A new high-quality draft genome assembly of the Chinese cordyceps Ophiocordyceps sinensis.</title>
        <authorList>
            <person name="Shu R."/>
            <person name="Zhang J."/>
            <person name="Meng Q."/>
            <person name="Zhang H."/>
            <person name="Zhou G."/>
            <person name="Li M."/>
            <person name="Wu P."/>
            <person name="Zhao Y."/>
            <person name="Chen C."/>
            <person name="Qin Q."/>
        </authorList>
    </citation>
    <scope>NUCLEOTIDE SEQUENCE [LARGE SCALE GENOMIC DNA]</scope>
    <source>
        <strain evidence="4 5">IOZ07</strain>
    </source>
</reference>
<proteinExistence type="predicted"/>
<evidence type="ECO:0000259" key="3">
    <source>
        <dbReference type="Pfam" id="PF18142"/>
    </source>
</evidence>
<dbReference type="Pfam" id="PF18142">
    <property type="entry name" value="SLATT_fungal"/>
    <property type="match status" value="1"/>
</dbReference>
<feature type="region of interest" description="Disordered" evidence="1">
    <location>
        <begin position="1"/>
        <end position="68"/>
    </location>
</feature>
<keyword evidence="5" id="KW-1185">Reference proteome</keyword>
<evidence type="ECO:0000313" key="4">
    <source>
        <dbReference type="EMBL" id="KAF4513404.1"/>
    </source>
</evidence>
<evidence type="ECO:0000313" key="5">
    <source>
        <dbReference type="Proteomes" id="UP000557566"/>
    </source>
</evidence>
<evidence type="ECO:0000256" key="2">
    <source>
        <dbReference type="SAM" id="Phobius"/>
    </source>
</evidence>
<dbReference type="Proteomes" id="UP000557566">
    <property type="component" value="Unassembled WGS sequence"/>
</dbReference>
<dbReference type="InterPro" id="IPR041622">
    <property type="entry name" value="SLATT_fungi"/>
</dbReference>
<protein>
    <recommendedName>
        <fullName evidence="3">SMODS and SLOG-associating 2TM effector domain-containing protein</fullName>
    </recommendedName>
</protein>
<feature type="compositionally biased region" description="Basic residues" evidence="1">
    <location>
        <begin position="55"/>
        <end position="68"/>
    </location>
</feature>
<dbReference type="EMBL" id="JAAVMX010000001">
    <property type="protein sequence ID" value="KAF4513404.1"/>
    <property type="molecule type" value="Genomic_DNA"/>
</dbReference>
<dbReference type="PANTHER" id="PTHR38793:SF1">
    <property type="entry name" value="SMODS AND SLOG-ASSOCIATING 2TM EFFECTOR DOMAIN-CONTAINING PROTEIN"/>
    <property type="match status" value="1"/>
</dbReference>
<comment type="caution">
    <text evidence="4">The sequence shown here is derived from an EMBL/GenBank/DDBJ whole genome shotgun (WGS) entry which is preliminary data.</text>
</comment>
<feature type="transmembrane region" description="Helical" evidence="2">
    <location>
        <begin position="157"/>
        <end position="176"/>
    </location>
</feature>
<keyword evidence="2" id="KW-1133">Transmembrane helix</keyword>
<dbReference type="AlphaFoldDB" id="A0A8H4PZN4"/>
<organism evidence="4 5">
    <name type="scientific">Ophiocordyceps sinensis</name>
    <dbReference type="NCBI Taxonomy" id="72228"/>
    <lineage>
        <taxon>Eukaryota</taxon>
        <taxon>Fungi</taxon>
        <taxon>Dikarya</taxon>
        <taxon>Ascomycota</taxon>
        <taxon>Pezizomycotina</taxon>
        <taxon>Sordariomycetes</taxon>
        <taxon>Hypocreomycetidae</taxon>
        <taxon>Hypocreales</taxon>
        <taxon>Ophiocordycipitaceae</taxon>
        <taxon>Ophiocordyceps</taxon>
    </lineage>
</organism>
<dbReference type="NCBIfam" id="NF033635">
    <property type="entry name" value="SLATT_fungal"/>
    <property type="match status" value="1"/>
</dbReference>